<comment type="caution">
    <text evidence="1">The sequence shown here is derived from an EMBL/GenBank/DDBJ whole genome shotgun (WGS) entry which is preliminary data.</text>
</comment>
<dbReference type="Proteomes" id="UP000445000">
    <property type="component" value="Unassembled WGS sequence"/>
</dbReference>
<dbReference type="AlphaFoldDB" id="A0A829YLI6"/>
<keyword evidence="2" id="KW-1185">Reference proteome</keyword>
<name>A0A829YLI6_9GAMM</name>
<accession>A0A829YLI6</accession>
<proteinExistence type="predicted"/>
<dbReference type="EMBL" id="BLJN01000008">
    <property type="protein sequence ID" value="GFE84294.1"/>
    <property type="molecule type" value="Genomic_DNA"/>
</dbReference>
<evidence type="ECO:0000313" key="2">
    <source>
        <dbReference type="Proteomes" id="UP000445000"/>
    </source>
</evidence>
<dbReference type="RefSeq" id="WP_161815886.1">
    <property type="nucleotide sequence ID" value="NZ_BLJN01000008.1"/>
</dbReference>
<gene>
    <name evidence="1" type="ORF">GCM10011487_62940</name>
</gene>
<protein>
    <submittedName>
        <fullName evidence="1">Uncharacterized protein</fullName>
    </submittedName>
</protein>
<sequence length="250" mass="27414">MEIFHGHKLLAAYAGVLTVGVTAALLSGFTGDNMNPRFDTISVQRINVVEPDGKIRMVLTNNNRIPGLIINGHEYADYGNRKASTAAGMLFYDAQATESGGLTFGGLKNAQGQISRFGHFSFDRYNQDQMLTISAADDGTNHRAEIKMIDQPSWPIEEYLDLLDSIQHLPPAEQEQAIAEFFQTHPPGAGLRTLLGTQTYPTLPAESRNTLNLRDDQGRERARLTVAADGTPSLEFLDAAGNVTHRYPPN</sequence>
<reference evidence="2" key="1">
    <citation type="submission" date="2020-01" db="EMBL/GenBank/DDBJ databases">
        <title>'Steroidobacter agaridevorans' sp. nov., agar-degrading bacteria isolated from rhizosphere soils.</title>
        <authorList>
            <person name="Ikenaga M."/>
            <person name="Kataoka M."/>
            <person name="Murouchi A."/>
            <person name="Katsuragi S."/>
            <person name="Sakai M."/>
        </authorList>
    </citation>
    <scope>NUCLEOTIDE SEQUENCE [LARGE SCALE GENOMIC DNA]</scope>
    <source>
        <strain evidence="2">YU21-B</strain>
    </source>
</reference>
<organism evidence="1 2">
    <name type="scientific">Steroidobacter agaridevorans</name>
    <dbReference type="NCBI Taxonomy" id="2695856"/>
    <lineage>
        <taxon>Bacteria</taxon>
        <taxon>Pseudomonadati</taxon>
        <taxon>Pseudomonadota</taxon>
        <taxon>Gammaproteobacteria</taxon>
        <taxon>Steroidobacterales</taxon>
        <taxon>Steroidobacteraceae</taxon>
        <taxon>Steroidobacter</taxon>
    </lineage>
</organism>
<evidence type="ECO:0000313" key="1">
    <source>
        <dbReference type="EMBL" id="GFE84294.1"/>
    </source>
</evidence>